<evidence type="ECO:0000256" key="3">
    <source>
        <dbReference type="SAM" id="MobiDB-lite"/>
    </source>
</evidence>
<feature type="transmembrane region" description="Helical" evidence="4">
    <location>
        <begin position="516"/>
        <end position="539"/>
    </location>
</feature>
<name>A0AA97AKX9_9CYAN</name>
<feature type="transmembrane region" description="Helical" evidence="4">
    <location>
        <begin position="404"/>
        <end position="425"/>
    </location>
</feature>
<feature type="domain" description="EamA" evidence="5">
    <location>
        <begin position="487"/>
        <end position="620"/>
    </location>
</feature>
<feature type="transmembrane region" description="Helical" evidence="4">
    <location>
        <begin position="461"/>
        <end position="479"/>
    </location>
</feature>
<proteinExistence type="inferred from homology"/>
<dbReference type="Pfam" id="PF00892">
    <property type="entry name" value="EamA"/>
    <property type="match status" value="1"/>
</dbReference>
<gene>
    <name evidence="6" type="ORF">HJG54_15050</name>
</gene>
<feature type="compositionally biased region" description="Polar residues" evidence="3">
    <location>
        <begin position="1"/>
        <end position="23"/>
    </location>
</feature>
<evidence type="ECO:0000256" key="1">
    <source>
        <dbReference type="ARBA" id="ARBA00007362"/>
    </source>
</evidence>
<feature type="compositionally biased region" description="Polar residues" evidence="3">
    <location>
        <begin position="269"/>
        <end position="282"/>
    </location>
</feature>
<evidence type="ECO:0000313" key="6">
    <source>
        <dbReference type="EMBL" id="WNZ24047.1"/>
    </source>
</evidence>
<keyword evidence="4" id="KW-0812">Transmembrane</keyword>
<keyword evidence="2" id="KW-0175">Coiled coil</keyword>
<dbReference type="InterPro" id="IPR037185">
    <property type="entry name" value="EmrE-like"/>
</dbReference>
<protein>
    <submittedName>
        <fullName evidence="6">DMT family transporter</fullName>
    </submittedName>
</protein>
<feature type="region of interest" description="Disordered" evidence="3">
    <location>
        <begin position="1"/>
        <end position="27"/>
    </location>
</feature>
<dbReference type="RefSeq" id="WP_316429628.1">
    <property type="nucleotide sequence ID" value="NZ_CP053586.1"/>
</dbReference>
<dbReference type="InterPro" id="IPR000620">
    <property type="entry name" value="EamA_dom"/>
</dbReference>
<feature type="region of interest" description="Disordered" evidence="3">
    <location>
        <begin position="204"/>
        <end position="308"/>
    </location>
</feature>
<dbReference type="PANTHER" id="PTHR22911">
    <property type="entry name" value="ACYL-MALONYL CONDENSING ENZYME-RELATED"/>
    <property type="match status" value="1"/>
</dbReference>
<feature type="transmembrane region" description="Helical" evidence="4">
    <location>
        <begin position="579"/>
        <end position="598"/>
    </location>
</feature>
<feature type="transmembrane region" description="Helical" evidence="4">
    <location>
        <begin position="485"/>
        <end position="504"/>
    </location>
</feature>
<comment type="similarity">
    <text evidence="1">Belongs to the EamA transporter family.</text>
</comment>
<keyword evidence="4" id="KW-0472">Membrane</keyword>
<feature type="transmembrane region" description="Helical" evidence="4">
    <location>
        <begin position="431"/>
        <end position="452"/>
    </location>
</feature>
<keyword evidence="4" id="KW-1133">Transmembrane helix</keyword>
<dbReference type="Gene3D" id="1.10.3730.20">
    <property type="match status" value="1"/>
</dbReference>
<feature type="transmembrane region" description="Helical" evidence="4">
    <location>
        <begin position="318"/>
        <end position="338"/>
    </location>
</feature>
<feature type="coiled-coil region" evidence="2">
    <location>
        <begin position="51"/>
        <end position="85"/>
    </location>
</feature>
<reference evidence="6" key="1">
    <citation type="submission" date="2020-05" db="EMBL/GenBank/DDBJ databases">
        <authorList>
            <person name="Zhu T."/>
            <person name="Keshari N."/>
            <person name="Lu X."/>
        </authorList>
    </citation>
    <scope>NUCLEOTIDE SEQUENCE</scope>
    <source>
        <strain evidence="6">NK1-12</strain>
    </source>
</reference>
<dbReference type="EMBL" id="CP053586">
    <property type="protein sequence ID" value="WNZ24047.1"/>
    <property type="molecule type" value="Genomic_DNA"/>
</dbReference>
<feature type="transmembrane region" description="Helical" evidence="4">
    <location>
        <begin position="364"/>
        <end position="384"/>
    </location>
</feature>
<accession>A0AA97AKX9</accession>
<sequence length="650" mass="70322">MERLDNSSNPNQANQTSQTNGSINRPAEDPTAEALLRSVTQDLRILQQDLLTQLNQDISRLQAEKSRLLNDIEKLQTQQQSLQSQHEIDLSRQQLAQQQAWAKQLALVLANHLQTALNERLNQTLGAYQGNLPQIPAVNSDQSYRMAASLDETIDRTFASLRHDINSYQSSLAQQLERMHTLGQQGEAILEVLVKRLSQQLQIEARSQGSQRPALEPNFPPREISPPANLAVPPEPTFSLGTSRPISSPSSSSSLVQQGSRAASPPSPTSHWSDALTASATSRADEHPFGVIEPEPEPEEPAVSRSGRGRRVSIKTGLVLVLLSAVVMSLHYVVVGIIGNPSQLFGQQAIGGYLNLDTFSNATLLLWIRMLVVVPIMVGLASYLHPSTLRDVRAFSRSKDRRTLWGVIGSGIFLFLSQVLLYIAIGQTGPGVGVAMLFVYPVGSLLLGWLLFADRITLRRLGIIAAILIGAVLAVYPLLMAATPSMGGIIAGLAAALTFTFYLTAMQIGARKLHPIPVSLIQFATLFVLSSFSLIVLGIKEQPTNWTQLMIGGAILGALTVGSYALNHFGIRAVGAARAAIIAASTPILTALLAFFLVPGELTTLKLVQIVGILLVTLGGTAISLERMTLQNRAMRQAKLREETRAQAEG</sequence>
<feature type="transmembrane region" description="Helical" evidence="4">
    <location>
        <begin position="545"/>
        <end position="567"/>
    </location>
</feature>
<organism evidence="6">
    <name type="scientific">Leptolyngbya sp. NK1-12</name>
    <dbReference type="NCBI Taxonomy" id="2547451"/>
    <lineage>
        <taxon>Bacteria</taxon>
        <taxon>Bacillati</taxon>
        <taxon>Cyanobacteriota</taxon>
        <taxon>Cyanophyceae</taxon>
        <taxon>Leptolyngbyales</taxon>
        <taxon>Leptolyngbyaceae</taxon>
        <taxon>Leptolyngbya group</taxon>
        <taxon>Leptolyngbya</taxon>
    </lineage>
</organism>
<evidence type="ECO:0000256" key="4">
    <source>
        <dbReference type="SAM" id="Phobius"/>
    </source>
</evidence>
<dbReference type="AlphaFoldDB" id="A0AA97AKX9"/>
<evidence type="ECO:0000259" key="5">
    <source>
        <dbReference type="Pfam" id="PF00892"/>
    </source>
</evidence>
<dbReference type="GO" id="GO:0016020">
    <property type="term" value="C:membrane"/>
    <property type="evidence" value="ECO:0007669"/>
    <property type="project" value="InterPro"/>
</dbReference>
<dbReference type="PANTHER" id="PTHR22911:SF137">
    <property type="entry name" value="SOLUTE CARRIER FAMILY 35 MEMBER G2-RELATED"/>
    <property type="match status" value="1"/>
</dbReference>
<feature type="compositionally biased region" description="Low complexity" evidence="3">
    <location>
        <begin position="239"/>
        <end position="261"/>
    </location>
</feature>
<feature type="transmembrane region" description="Helical" evidence="4">
    <location>
        <begin position="604"/>
        <end position="625"/>
    </location>
</feature>
<dbReference type="SUPFAM" id="SSF103481">
    <property type="entry name" value="Multidrug resistance efflux transporter EmrE"/>
    <property type="match status" value="2"/>
</dbReference>
<evidence type="ECO:0000256" key="2">
    <source>
        <dbReference type="SAM" id="Coils"/>
    </source>
</evidence>